<dbReference type="InterPro" id="IPR000468">
    <property type="entry name" value="Barstar"/>
</dbReference>
<keyword evidence="4" id="KW-1185">Reference proteome</keyword>
<dbReference type="Gene3D" id="3.30.370.10">
    <property type="entry name" value="Barstar-like"/>
    <property type="match status" value="1"/>
</dbReference>
<evidence type="ECO:0000313" key="4">
    <source>
        <dbReference type="Proteomes" id="UP000033411"/>
    </source>
</evidence>
<gene>
    <name evidence="3" type="ORF">WH87_11940</name>
</gene>
<dbReference type="STRING" id="1293439.WH87_11940"/>
<dbReference type="InterPro" id="IPR035905">
    <property type="entry name" value="Barstar-like_sf"/>
</dbReference>
<feature type="domain" description="Barstar (barnase inhibitor)" evidence="2">
    <location>
        <begin position="3"/>
        <end position="76"/>
    </location>
</feature>
<comment type="similarity">
    <text evidence="1">Belongs to the barstar family.</text>
</comment>
<dbReference type="Pfam" id="PF01337">
    <property type="entry name" value="Barstar"/>
    <property type="match status" value="1"/>
</dbReference>
<dbReference type="SUPFAM" id="SSF52038">
    <property type="entry name" value="Barstar-related"/>
    <property type="match status" value="1"/>
</dbReference>
<organism evidence="3 4">
    <name type="scientific">Devosia epidermidihirudinis</name>
    <dbReference type="NCBI Taxonomy" id="1293439"/>
    <lineage>
        <taxon>Bacteria</taxon>
        <taxon>Pseudomonadati</taxon>
        <taxon>Pseudomonadota</taxon>
        <taxon>Alphaproteobacteria</taxon>
        <taxon>Hyphomicrobiales</taxon>
        <taxon>Devosiaceae</taxon>
        <taxon>Devosia</taxon>
    </lineage>
</organism>
<evidence type="ECO:0000313" key="3">
    <source>
        <dbReference type="EMBL" id="KKC37265.1"/>
    </source>
</evidence>
<dbReference type="EMBL" id="LANJ01000019">
    <property type="protein sequence ID" value="KKC37265.1"/>
    <property type="molecule type" value="Genomic_DNA"/>
</dbReference>
<dbReference type="OrthoDB" id="4793808at2"/>
<dbReference type="Proteomes" id="UP000033411">
    <property type="component" value="Unassembled WGS sequence"/>
</dbReference>
<evidence type="ECO:0000256" key="1">
    <source>
        <dbReference type="ARBA" id="ARBA00006845"/>
    </source>
</evidence>
<sequence length="130" mass="14569">MSKTITIDGGAIDDIGSFYAEINRVFMVGVDWQLGESLDAFNDLLYGGFGAIEGNEAIDLVWTEFERSRDRLGRDVTRRFLSAKLSHPDRFDTARIERDLAALDAGEGQTYFEILLEIIGDHPNITLIAR</sequence>
<proteinExistence type="inferred from homology"/>
<accession>A0A0F5Q8K6</accession>
<protein>
    <submittedName>
        <fullName evidence="3">Ribonuclease inhibitor</fullName>
    </submittedName>
</protein>
<evidence type="ECO:0000259" key="2">
    <source>
        <dbReference type="Pfam" id="PF01337"/>
    </source>
</evidence>
<dbReference type="RefSeq" id="WP_046137535.1">
    <property type="nucleotide sequence ID" value="NZ_LANJ01000019.1"/>
</dbReference>
<name>A0A0F5Q8K6_9HYPH</name>
<dbReference type="AlphaFoldDB" id="A0A0F5Q8K6"/>
<reference evidence="3 4" key="1">
    <citation type="submission" date="2015-03" db="EMBL/GenBank/DDBJ databases">
        <authorList>
            <person name="Lepp D."/>
            <person name="Hassan Y.I."/>
            <person name="Li X.-Z."/>
            <person name="Zhou T."/>
        </authorList>
    </citation>
    <scope>NUCLEOTIDE SEQUENCE [LARGE SCALE GENOMIC DNA]</scope>
    <source>
        <strain evidence="3 4">E84</strain>
    </source>
</reference>
<comment type="caution">
    <text evidence="3">The sequence shown here is derived from an EMBL/GenBank/DDBJ whole genome shotgun (WGS) entry which is preliminary data.</text>
</comment>
<dbReference type="PATRIC" id="fig|1293439.3.peg.1987"/>